<accession>A0AB34YYI7</accession>
<sequence length="182" mass="20895">MLRQSGYPPHRTFDGPSVERRAGSRQAFKNVIMRYDLDKGRIAFSLIFEGIKKAGLLVISDNENAFDERRKFDDGSDVVVNLAIIEITFARYSLKMCTIGIRCEFFSGSHMRRVLPIDPCDYVIDVHYKSHNKLQFYDGNISVQSSLQNERMENSFNFGRPQTAMNLQFLQGMVIHQATSDK</sequence>
<dbReference type="EMBL" id="JACIEX010000005">
    <property type="protein sequence ID" value="MBB4094176.1"/>
    <property type="molecule type" value="Genomic_DNA"/>
</dbReference>
<dbReference type="AlphaFoldDB" id="A0AB34YYI7"/>
<keyword evidence="2" id="KW-1185">Reference proteome</keyword>
<reference evidence="1 2" key="1">
    <citation type="submission" date="2020-08" db="EMBL/GenBank/DDBJ databases">
        <title>Genomic Encyclopedia of Type Strains, Phase IV (KMG-IV): sequencing the most valuable type-strain genomes for metagenomic binning, comparative biology and taxonomic classification.</title>
        <authorList>
            <person name="Goeker M."/>
        </authorList>
    </citation>
    <scope>NUCLEOTIDE SEQUENCE [LARGE SCALE GENOMIC DNA]</scope>
    <source>
        <strain evidence="1 2">DSM 23868</strain>
    </source>
</reference>
<evidence type="ECO:0000313" key="1">
    <source>
        <dbReference type="EMBL" id="MBB4094176.1"/>
    </source>
</evidence>
<comment type="caution">
    <text evidence="1">The sequence shown here is derived from an EMBL/GenBank/DDBJ whole genome shotgun (WGS) entry which is preliminary data.</text>
</comment>
<dbReference type="Proteomes" id="UP000553980">
    <property type="component" value="Unassembled WGS sequence"/>
</dbReference>
<proteinExistence type="predicted"/>
<protein>
    <submittedName>
        <fullName evidence="1">Uncharacterized protein</fullName>
    </submittedName>
</protein>
<organism evidence="1 2">
    <name type="scientific">Brucella pecoris</name>
    <dbReference type="NCBI Taxonomy" id="867683"/>
    <lineage>
        <taxon>Bacteria</taxon>
        <taxon>Pseudomonadati</taxon>
        <taxon>Pseudomonadota</taxon>
        <taxon>Alphaproteobacteria</taxon>
        <taxon>Hyphomicrobiales</taxon>
        <taxon>Brucellaceae</taxon>
        <taxon>Brucella/Ochrobactrum group</taxon>
        <taxon>Brucella</taxon>
    </lineage>
</organism>
<name>A0AB34YYI7_9HYPH</name>
<gene>
    <name evidence="1" type="ORF">GGQ79_002695</name>
</gene>
<evidence type="ECO:0000313" key="2">
    <source>
        <dbReference type="Proteomes" id="UP000553980"/>
    </source>
</evidence>